<comment type="caution">
    <text evidence="4">The sequence shown here is derived from an EMBL/GenBank/DDBJ whole genome shotgun (WGS) entry which is preliminary data.</text>
</comment>
<dbReference type="CDD" id="cd20707">
    <property type="entry name" value="MIX_III"/>
    <property type="match status" value="1"/>
</dbReference>
<evidence type="ECO:0000313" key="4">
    <source>
        <dbReference type="EMBL" id="MCX5466389.1"/>
    </source>
</evidence>
<evidence type="ECO:0000256" key="2">
    <source>
        <dbReference type="SAM" id="Phobius"/>
    </source>
</evidence>
<feature type="region of interest" description="Disordered" evidence="1">
    <location>
        <begin position="1"/>
        <end position="22"/>
    </location>
</feature>
<protein>
    <recommendedName>
        <fullName evidence="3">Toxin VasX N-terminal region domain-containing protein</fullName>
    </recommendedName>
</protein>
<dbReference type="AlphaFoldDB" id="A0A9X3IGL7"/>
<keyword evidence="2" id="KW-1133">Transmembrane helix</keyword>
<feature type="transmembrane region" description="Helical" evidence="2">
    <location>
        <begin position="739"/>
        <end position="757"/>
    </location>
</feature>
<dbReference type="RefSeq" id="WP_266128927.1">
    <property type="nucleotide sequence ID" value="NZ_JAPKMY010000001.1"/>
</dbReference>
<dbReference type="InterPro" id="IPR046864">
    <property type="entry name" value="VasX_N"/>
</dbReference>
<proteinExistence type="predicted"/>
<dbReference type="Proteomes" id="UP001146019">
    <property type="component" value="Unassembled WGS sequence"/>
</dbReference>
<name>A0A9X3IGL7_9GAMM</name>
<dbReference type="EMBL" id="JAPKMY010000001">
    <property type="protein sequence ID" value="MCX5466389.1"/>
    <property type="molecule type" value="Genomic_DNA"/>
</dbReference>
<feature type="transmembrane region" description="Helical" evidence="2">
    <location>
        <begin position="705"/>
        <end position="727"/>
    </location>
</feature>
<sequence length="888" mass="100365">MGGDKEAFARKKEEERNQSQTKAVVAGANTITMVAQTATPNNKQTAEAKNSGKTCPNFCRNKGFHILPVRYTVSTVAPALLDTLGKNVKEIPLSNFKYTVEMVNTGYIYSLVKRAKGPQIWSGYIVNDKGYLSYFNPVKDAAPSVAPDFGCNVGEHIIKASLVTVEEIPNNPALHTYLLYTHAPLSKAKLEEYMKNAEAYVSQGKWQKFEVSKWRNGTISQTHSFSIKQVDVINNKKSYGTRLLDTQKRFADFNLSIACMALYDPIKITTKINEIRNSQFKELMSFLAEKDNNNITNEHRLNSSNSIDSLKLILEKGLINQALNSDVLKDEKLVKYLYAKDKIPKYATNIDQREYQKRMDELWEKASNAEKQKVLDDYNKKFEPQKLKDKIQVASKAKAELVWNEKYKPKIDWNSKKSFDLKVKQLTESGKANATKYANDHINWLKSNALLQALHAYDQNEVKEYGFLFHTHVMAMLHGMSGFDVGQALLEEWLSAAKVDDKNLYYRAVCYNQKSLIEKFNNCAPSLMTLTWDQSQGTLKNTIATFVAFDQLWDEWLTTGKYKVDELKWYNPAKSVYWISEITRTVTKWSLQYNLNSKMAAGLAKISFIAYAHGSLLTNKVPKWSLLYNVDLRNANAANRLNATEIQKTWKKVEENTAAKKIKEILNQSPESGKIRISSIVALFELINLATQSNKFMAEKNWENGFQVTAGLFASTAVVLDIAGGGMEALSFADKANKIRLYGGMFAVTGATFSLLADSNSFWKELKGDKNPWLIVLLFFKVIVSFFMFAAGLGLFLQLAAFEKNVIVSSAKKIAFGRLLLAISSIRVVASLNIIGLGFVVIEIILKTWVLPNDTQKWCSKTAFGISQIKYKTLKEEEEEFTKSLESI</sequence>
<gene>
    <name evidence="4" type="ORF">OSH00_01325</name>
</gene>
<keyword evidence="5" id="KW-1185">Reference proteome</keyword>
<evidence type="ECO:0000259" key="3">
    <source>
        <dbReference type="Pfam" id="PF20249"/>
    </source>
</evidence>
<dbReference type="InterPro" id="IPR048126">
    <property type="entry name" value="Toxin_VasX"/>
</dbReference>
<keyword evidence="2" id="KW-0812">Transmembrane</keyword>
<dbReference type="Pfam" id="PF20249">
    <property type="entry name" value="VasX_N"/>
    <property type="match status" value="1"/>
</dbReference>
<feature type="transmembrane region" description="Helical" evidence="2">
    <location>
        <begin position="819"/>
        <end position="846"/>
    </location>
</feature>
<organism evidence="4 5">
    <name type="scientific">Acinetobacter nematophilus</name>
    <dbReference type="NCBI Taxonomy" id="2994642"/>
    <lineage>
        <taxon>Bacteria</taxon>
        <taxon>Pseudomonadati</taxon>
        <taxon>Pseudomonadota</taxon>
        <taxon>Gammaproteobacteria</taxon>
        <taxon>Moraxellales</taxon>
        <taxon>Moraxellaceae</taxon>
        <taxon>Acinetobacter</taxon>
    </lineage>
</organism>
<feature type="domain" description="Toxin VasX N-terminal region" evidence="3">
    <location>
        <begin position="58"/>
        <end position="213"/>
    </location>
</feature>
<evidence type="ECO:0000256" key="1">
    <source>
        <dbReference type="SAM" id="MobiDB-lite"/>
    </source>
</evidence>
<feature type="transmembrane region" description="Helical" evidence="2">
    <location>
        <begin position="773"/>
        <end position="799"/>
    </location>
</feature>
<reference evidence="4" key="1">
    <citation type="submission" date="2022-11" db="EMBL/GenBank/DDBJ databases">
        <title>Biodiversity and phylogenetic relationships of bacteria.</title>
        <authorList>
            <person name="Machado R.A.R."/>
            <person name="Bhat A."/>
            <person name="Loulou A."/>
            <person name="Kallel S."/>
        </authorList>
    </citation>
    <scope>NUCLEOTIDE SEQUENCE</scope>
    <source>
        <strain evidence="4">A-IN1</strain>
    </source>
</reference>
<evidence type="ECO:0000313" key="5">
    <source>
        <dbReference type="Proteomes" id="UP001146019"/>
    </source>
</evidence>
<keyword evidence="2" id="KW-0472">Membrane</keyword>
<feature type="compositionally biased region" description="Basic and acidic residues" evidence="1">
    <location>
        <begin position="1"/>
        <end position="17"/>
    </location>
</feature>
<dbReference type="NCBIfam" id="NF041559">
    <property type="entry name" value="BTH_I2691_fam"/>
    <property type="match status" value="1"/>
</dbReference>
<accession>A0A9X3IGL7</accession>